<dbReference type="SUPFAM" id="SSF103473">
    <property type="entry name" value="MFS general substrate transporter"/>
    <property type="match status" value="1"/>
</dbReference>
<dbReference type="AlphaFoldDB" id="A0A371BJ56"/>
<feature type="region of interest" description="Disordered" evidence="6">
    <location>
        <begin position="1"/>
        <end position="20"/>
    </location>
</feature>
<dbReference type="CDD" id="cd17328">
    <property type="entry name" value="MFS_spinster_like"/>
    <property type="match status" value="1"/>
</dbReference>
<evidence type="ECO:0000313" key="10">
    <source>
        <dbReference type="Proteomes" id="UP000263833"/>
    </source>
</evidence>
<dbReference type="InterPro" id="IPR011701">
    <property type="entry name" value="MFS"/>
</dbReference>
<accession>A0A371BJ56</accession>
<gene>
    <name evidence="9" type="ORF">DXH95_09985</name>
</gene>
<keyword evidence="2" id="KW-0813">Transport</keyword>
<comment type="subcellular location">
    <subcellularLocation>
        <location evidence="1">Membrane</location>
        <topology evidence="1">Multi-pass membrane protein</topology>
    </subcellularLocation>
</comment>
<organism evidence="9 10">
    <name type="scientific">Sphingorhabdus pulchriflava</name>
    <dbReference type="NCBI Taxonomy" id="2292257"/>
    <lineage>
        <taxon>Bacteria</taxon>
        <taxon>Pseudomonadati</taxon>
        <taxon>Pseudomonadota</taxon>
        <taxon>Alphaproteobacteria</taxon>
        <taxon>Sphingomonadales</taxon>
        <taxon>Sphingomonadaceae</taxon>
        <taxon>Sphingorhabdus</taxon>
    </lineage>
</organism>
<dbReference type="InterPro" id="IPR020846">
    <property type="entry name" value="MFS_dom"/>
</dbReference>
<dbReference type="OrthoDB" id="6057322at2"/>
<evidence type="ECO:0000256" key="5">
    <source>
        <dbReference type="ARBA" id="ARBA00023136"/>
    </source>
</evidence>
<evidence type="ECO:0000259" key="8">
    <source>
        <dbReference type="PROSITE" id="PS50850"/>
    </source>
</evidence>
<dbReference type="PANTHER" id="PTHR23505:SF79">
    <property type="entry name" value="PROTEIN SPINSTER"/>
    <property type="match status" value="1"/>
</dbReference>
<keyword evidence="3 7" id="KW-0812">Transmembrane</keyword>
<evidence type="ECO:0000256" key="6">
    <source>
        <dbReference type="SAM" id="MobiDB-lite"/>
    </source>
</evidence>
<dbReference type="Gene3D" id="1.20.1250.20">
    <property type="entry name" value="MFS general substrate transporter like domains"/>
    <property type="match status" value="2"/>
</dbReference>
<dbReference type="Pfam" id="PF07690">
    <property type="entry name" value="MFS_1"/>
    <property type="match status" value="1"/>
</dbReference>
<feature type="transmembrane region" description="Helical" evidence="7">
    <location>
        <begin position="312"/>
        <end position="332"/>
    </location>
</feature>
<feature type="transmembrane region" description="Helical" evidence="7">
    <location>
        <begin position="373"/>
        <end position="397"/>
    </location>
</feature>
<evidence type="ECO:0000313" key="9">
    <source>
        <dbReference type="EMBL" id="RDV07634.1"/>
    </source>
</evidence>
<keyword evidence="5 7" id="KW-0472">Membrane</keyword>
<dbReference type="PROSITE" id="PS50850">
    <property type="entry name" value="MFS"/>
    <property type="match status" value="1"/>
</dbReference>
<evidence type="ECO:0000256" key="4">
    <source>
        <dbReference type="ARBA" id="ARBA00022989"/>
    </source>
</evidence>
<feature type="transmembrane region" description="Helical" evidence="7">
    <location>
        <begin position="186"/>
        <end position="208"/>
    </location>
</feature>
<reference evidence="10" key="1">
    <citation type="submission" date="2018-08" db="EMBL/GenBank/DDBJ databases">
        <authorList>
            <person name="Kim S.-J."/>
            <person name="Jung G.-Y."/>
        </authorList>
    </citation>
    <scope>NUCLEOTIDE SEQUENCE [LARGE SCALE GENOMIC DNA]</scope>
    <source>
        <strain evidence="10">GY_G</strain>
    </source>
</reference>
<evidence type="ECO:0000256" key="1">
    <source>
        <dbReference type="ARBA" id="ARBA00004141"/>
    </source>
</evidence>
<comment type="caution">
    <text evidence="9">The sequence shown here is derived from an EMBL/GenBank/DDBJ whole genome shotgun (WGS) entry which is preliminary data.</text>
</comment>
<protein>
    <submittedName>
        <fullName evidence="9">MFS transporter</fullName>
    </submittedName>
</protein>
<evidence type="ECO:0000256" key="2">
    <source>
        <dbReference type="ARBA" id="ARBA00022448"/>
    </source>
</evidence>
<dbReference type="Proteomes" id="UP000263833">
    <property type="component" value="Unassembled WGS sequence"/>
</dbReference>
<dbReference type="PANTHER" id="PTHR23505">
    <property type="entry name" value="SPINSTER"/>
    <property type="match status" value="1"/>
</dbReference>
<dbReference type="InterPro" id="IPR044770">
    <property type="entry name" value="MFS_spinster-like"/>
</dbReference>
<name>A0A371BJ56_9SPHN</name>
<evidence type="ECO:0000256" key="3">
    <source>
        <dbReference type="ARBA" id="ARBA00022692"/>
    </source>
</evidence>
<dbReference type="EMBL" id="QRGP01000001">
    <property type="protein sequence ID" value="RDV07634.1"/>
    <property type="molecule type" value="Genomic_DNA"/>
</dbReference>
<sequence>MVAGRDEEGEPMSANKLEAAEQESVQDSASRWGLLGLLTIINVLNFVDRQLLPSFANFIKPELGLTDTQYGLLTGLFFIIFYAVAGLFMGILADRMHRGKLIAAAIAVWSLLTAASGAAKGFVSMAIPRALIGVGESALTPAATSLLADRFRPSQLGMAAALYYLGVPVGAGLSLLVAGYLGPTIGWRNCFYLLGGVGMLFAVFMLFVRDPRVPSVQHHEHGPGMRGHMRVLGAALKQSPALCMMIGGGVALHFAVGAAAFDQIWFVEERGFERAEIAKLTGFITVVAGIAGTLFGGFAGDWWYKYRKSGRAMLLFWMFLIVGPFSVIFRILPADSALFVPGIGLGIFILCAFYGPSISTIQELSPPTARATVIAFNILCLNVVGLGLGITGTGWLIDMFRTAGSLEPYTHAAMTMSVASLLALPAFFLAGRWFHRDKARIESGLPGRFEFN</sequence>
<feature type="transmembrane region" description="Helical" evidence="7">
    <location>
        <begin position="280"/>
        <end position="300"/>
    </location>
</feature>
<feature type="transmembrane region" description="Helical" evidence="7">
    <location>
        <begin position="239"/>
        <end position="260"/>
    </location>
</feature>
<feature type="transmembrane region" description="Helical" evidence="7">
    <location>
        <begin position="72"/>
        <end position="92"/>
    </location>
</feature>
<feature type="transmembrane region" description="Helical" evidence="7">
    <location>
        <begin position="409"/>
        <end position="430"/>
    </location>
</feature>
<feature type="domain" description="Major facilitator superfamily (MFS) profile" evidence="8">
    <location>
        <begin position="34"/>
        <end position="438"/>
    </location>
</feature>
<dbReference type="GO" id="GO:0016020">
    <property type="term" value="C:membrane"/>
    <property type="evidence" value="ECO:0007669"/>
    <property type="project" value="UniProtKB-SubCell"/>
</dbReference>
<feature type="transmembrane region" description="Helical" evidence="7">
    <location>
        <begin position="338"/>
        <end position="361"/>
    </location>
</feature>
<evidence type="ECO:0000256" key="7">
    <source>
        <dbReference type="SAM" id="Phobius"/>
    </source>
</evidence>
<proteinExistence type="predicted"/>
<dbReference type="InterPro" id="IPR036259">
    <property type="entry name" value="MFS_trans_sf"/>
</dbReference>
<keyword evidence="4 7" id="KW-1133">Transmembrane helix</keyword>
<feature type="transmembrane region" description="Helical" evidence="7">
    <location>
        <begin position="101"/>
        <end position="123"/>
    </location>
</feature>
<keyword evidence="10" id="KW-1185">Reference proteome</keyword>
<feature type="transmembrane region" description="Helical" evidence="7">
    <location>
        <begin position="160"/>
        <end position="180"/>
    </location>
</feature>
<dbReference type="GO" id="GO:0022857">
    <property type="term" value="F:transmembrane transporter activity"/>
    <property type="evidence" value="ECO:0007669"/>
    <property type="project" value="InterPro"/>
</dbReference>